<dbReference type="SUPFAM" id="SSF46785">
    <property type="entry name" value="Winged helix' DNA-binding domain"/>
    <property type="match status" value="1"/>
</dbReference>
<dbReference type="InterPro" id="IPR039779">
    <property type="entry name" value="RFX-like"/>
</dbReference>
<dbReference type="PANTHER" id="PTHR12619:SF33">
    <property type="entry name" value="RFX, ISOFORM H"/>
    <property type="match status" value="1"/>
</dbReference>
<feature type="region of interest" description="Disordered" evidence="6">
    <location>
        <begin position="1106"/>
        <end position="1128"/>
    </location>
</feature>
<dbReference type="GO" id="GO:0000981">
    <property type="term" value="F:DNA-binding transcription factor activity, RNA polymerase II-specific"/>
    <property type="evidence" value="ECO:0007669"/>
    <property type="project" value="TreeGrafter"/>
</dbReference>
<dbReference type="PANTHER" id="PTHR12619">
    <property type="entry name" value="RFX TRANSCRIPTION FACTOR FAMILY"/>
    <property type="match status" value="1"/>
</dbReference>
<dbReference type="WBParaSite" id="SMRG1_88020.1">
    <property type="protein sequence ID" value="SMRG1_88020.1"/>
    <property type="gene ID" value="SMRG1_88020"/>
</dbReference>
<dbReference type="InterPro" id="IPR057321">
    <property type="entry name" value="RFX1-4/6/8-like_BCD"/>
</dbReference>
<evidence type="ECO:0000313" key="8">
    <source>
        <dbReference type="Proteomes" id="UP000050790"/>
    </source>
</evidence>
<sequence>MQSASGPGTTIVHLSPKNHTILQQSGQHVLLSKIASDSTSNRPPTSGVETSLLQTAHSNNSQTIYPAHYIEAIAEQTVYTANGEGGGILEIKSGTPLRKLFASVTKSLSGHVGRWYISTCMNFTDPIGQYQEYTPIIYAPVSGGPTYYQTANGQVLATAFGAANSATGHVGALHTAAAAHANLAATTGVGHAQLVTHQGATYLVQSGQLDDDGSSISHTAKASPVTVQWLIDNYETADGVSLPRSTLYFHYLQHCNEHKLEPMNPASFGKLIRSVFFGLRTRRLGTRGNSKYHYYGIRIKPSSPLNHFIEDAGFSLRHYPNYHRQTMEAAAEWKNFTNSSLNRLKSLSTNGNGVHSGGVGVGNTSVGLNNLTPHVHSTSHISCSNASSNISSSNSQLSSHYGTSTTVTTFRSSDKSMLNNNLYVGSGNVSSHSTSQNVDSVTTNSVTSPLLSSSGVGNGQHHAHFLGEASSALPNLDEICRSSGLPVPSEVDLPENKSRLKTVETSNNLSINEDVITFCRLYALSAGYMLDAVVNLDFTSIETVWKAFWCTEEIRDSRLKQSLSQERLYSLVSDPVILQFIRLYDHTFYQSLAEVLIPNVLRPIPPTLTQAIRNFAKSLEGWMRQAIQSFNTDLINLKISAVCALAQTLRRYTSLNHLAQAARAVLKNANQINQMLADLNRVDFNNVQEQASWVCQCSDSTVSQLEHDFKRILQKHASLEEWAQWLDTVVTSILQPLEGNSLAYTKAAHQLVLKWSFYSSMVIRDLTLRSASSFGSFHLIRLLYDEYIFYLVEHKVAAHLGMTPVAVMGEMGRDITQQHCTQNRLHLDNRNAPGKSSKSIHNNNNNNTTILDSPQHDNSNYLPFVNDDDNNNNDNNNNVDHTNPIFHQQKHSVNLTKDRVVVVGNDDCNPDTNTDNVISREKNRREQQQLDSDSVIVDEDVMDHHHDDDEEEVDDFDEEVDEYLDDEDEVDDSLGDENAMLKEAHASAQAYCRSSSIAATTASTVLIPQSLDSTDDMPNTTGMKKDTLKMEDEANHEKQSNIQDVIVNDPHDNNNDIVDDEVVVENTDEGTGDNKNKSEKLTQKHPNLLNNDKISSSTPVELTVQQSNKDKISTSTTTTTGSCSPPSIVTMPNPVRKVVRVTTFCDAKQPSVVVESSFANSTPFTTTVATTTITSTSTTTRSINVKQSSSGSPSTISTPTKTINCNRPIEIHPSSFHITTTTPSSTINSGNTTIVNKLTVTTNSTIPTDIIYAKRPKLS</sequence>
<dbReference type="Pfam" id="PF02257">
    <property type="entry name" value="RFX_DNA_binding"/>
    <property type="match status" value="1"/>
</dbReference>
<dbReference type="PROSITE" id="PS51526">
    <property type="entry name" value="RFX_DBD"/>
    <property type="match status" value="1"/>
</dbReference>
<evidence type="ECO:0000256" key="6">
    <source>
        <dbReference type="SAM" id="MobiDB-lite"/>
    </source>
</evidence>
<evidence type="ECO:0000313" key="9">
    <source>
        <dbReference type="WBParaSite" id="SMRG1_88020.1"/>
    </source>
</evidence>
<dbReference type="InterPro" id="IPR036388">
    <property type="entry name" value="WH-like_DNA-bd_sf"/>
</dbReference>
<feature type="compositionally biased region" description="Polar residues" evidence="6">
    <location>
        <begin position="1084"/>
        <end position="1094"/>
    </location>
</feature>
<keyword evidence="4" id="KW-0804">Transcription</keyword>
<name>A0AA85AJI6_9TREM</name>
<dbReference type="GO" id="GO:0000978">
    <property type="term" value="F:RNA polymerase II cis-regulatory region sequence-specific DNA binding"/>
    <property type="evidence" value="ECO:0007669"/>
    <property type="project" value="TreeGrafter"/>
</dbReference>
<feature type="region of interest" description="Disordered" evidence="6">
    <location>
        <begin position="822"/>
        <end position="880"/>
    </location>
</feature>
<organism evidence="8 9">
    <name type="scientific">Schistosoma margrebowiei</name>
    <dbReference type="NCBI Taxonomy" id="48269"/>
    <lineage>
        <taxon>Eukaryota</taxon>
        <taxon>Metazoa</taxon>
        <taxon>Spiralia</taxon>
        <taxon>Lophotrochozoa</taxon>
        <taxon>Platyhelminthes</taxon>
        <taxon>Trematoda</taxon>
        <taxon>Digenea</taxon>
        <taxon>Strigeidida</taxon>
        <taxon>Schistosomatoidea</taxon>
        <taxon>Schistosomatidae</taxon>
        <taxon>Schistosoma</taxon>
    </lineage>
</organism>
<dbReference type="Proteomes" id="UP000050790">
    <property type="component" value="Unassembled WGS sequence"/>
</dbReference>
<dbReference type="InterPro" id="IPR036390">
    <property type="entry name" value="WH_DNA-bd_sf"/>
</dbReference>
<accession>A0AA85AJI6</accession>
<dbReference type="AlphaFoldDB" id="A0AA85AJI6"/>
<feature type="region of interest" description="Disordered" evidence="6">
    <location>
        <begin position="1066"/>
        <end position="1094"/>
    </location>
</feature>
<evidence type="ECO:0000259" key="7">
    <source>
        <dbReference type="PROSITE" id="PS51526"/>
    </source>
</evidence>
<evidence type="ECO:0000256" key="4">
    <source>
        <dbReference type="ARBA" id="ARBA00023163"/>
    </source>
</evidence>
<keyword evidence="3" id="KW-0238">DNA-binding</keyword>
<dbReference type="InterPro" id="IPR003150">
    <property type="entry name" value="DNA-bd_RFX"/>
</dbReference>
<evidence type="ECO:0000256" key="2">
    <source>
        <dbReference type="ARBA" id="ARBA00023015"/>
    </source>
</evidence>
<evidence type="ECO:0000256" key="3">
    <source>
        <dbReference type="ARBA" id="ARBA00023125"/>
    </source>
</evidence>
<protein>
    <recommendedName>
        <fullName evidence="7">RFX-type winged-helix domain-containing protein</fullName>
    </recommendedName>
</protein>
<evidence type="ECO:0000256" key="1">
    <source>
        <dbReference type="ARBA" id="ARBA00004123"/>
    </source>
</evidence>
<feature type="compositionally biased region" description="Polar residues" evidence="6">
    <location>
        <begin position="848"/>
        <end position="861"/>
    </location>
</feature>
<keyword evidence="2" id="KW-0805">Transcription regulation</keyword>
<feature type="compositionally biased region" description="Basic and acidic residues" evidence="6">
    <location>
        <begin position="1072"/>
        <end position="1082"/>
    </location>
</feature>
<dbReference type="Gene3D" id="1.10.10.10">
    <property type="entry name" value="Winged helix-like DNA-binding domain superfamily/Winged helix DNA-binding domain"/>
    <property type="match status" value="1"/>
</dbReference>
<dbReference type="Pfam" id="PF25340">
    <property type="entry name" value="BCD_RFX"/>
    <property type="match status" value="1"/>
</dbReference>
<feature type="compositionally biased region" description="Low complexity" evidence="6">
    <location>
        <begin position="1113"/>
        <end position="1127"/>
    </location>
</feature>
<reference evidence="9" key="1">
    <citation type="submission" date="2023-11" db="UniProtKB">
        <authorList>
            <consortium name="WormBaseParasite"/>
        </authorList>
    </citation>
    <scope>IDENTIFICATION</scope>
</reference>
<evidence type="ECO:0000256" key="5">
    <source>
        <dbReference type="ARBA" id="ARBA00023242"/>
    </source>
</evidence>
<dbReference type="GO" id="GO:0005634">
    <property type="term" value="C:nucleus"/>
    <property type="evidence" value="ECO:0007669"/>
    <property type="project" value="UniProtKB-SubCell"/>
</dbReference>
<feature type="domain" description="RFX-type winged-helix" evidence="7">
    <location>
        <begin position="226"/>
        <end position="301"/>
    </location>
</feature>
<dbReference type="FunFam" id="1.10.10.10:FF:000017">
    <property type="entry name" value="transcription factor RFX3 isoform X1"/>
    <property type="match status" value="1"/>
</dbReference>
<comment type="subcellular location">
    <subcellularLocation>
        <location evidence="1">Nucleus</location>
    </subcellularLocation>
</comment>
<proteinExistence type="predicted"/>
<keyword evidence="5" id="KW-0539">Nucleus</keyword>